<organism evidence="3 4">
    <name type="scientific">Linum trigynum</name>
    <dbReference type="NCBI Taxonomy" id="586398"/>
    <lineage>
        <taxon>Eukaryota</taxon>
        <taxon>Viridiplantae</taxon>
        <taxon>Streptophyta</taxon>
        <taxon>Embryophyta</taxon>
        <taxon>Tracheophyta</taxon>
        <taxon>Spermatophyta</taxon>
        <taxon>Magnoliopsida</taxon>
        <taxon>eudicotyledons</taxon>
        <taxon>Gunneridae</taxon>
        <taxon>Pentapetalae</taxon>
        <taxon>rosids</taxon>
        <taxon>fabids</taxon>
        <taxon>Malpighiales</taxon>
        <taxon>Linaceae</taxon>
        <taxon>Linum</taxon>
    </lineage>
</organism>
<evidence type="ECO:0000313" key="3">
    <source>
        <dbReference type="EMBL" id="CAL1377242.1"/>
    </source>
</evidence>
<dbReference type="SUPFAM" id="SSF90257">
    <property type="entry name" value="Myosin rod fragments"/>
    <property type="match status" value="1"/>
</dbReference>
<dbReference type="Pfam" id="PF07468">
    <property type="entry name" value="Agglutinin"/>
    <property type="match status" value="1"/>
</dbReference>
<evidence type="ECO:0000313" key="4">
    <source>
        <dbReference type="Proteomes" id="UP001497516"/>
    </source>
</evidence>
<dbReference type="SUPFAM" id="SSF50382">
    <property type="entry name" value="Agglutinin"/>
    <property type="match status" value="1"/>
</dbReference>
<reference evidence="3 4" key="1">
    <citation type="submission" date="2024-04" db="EMBL/GenBank/DDBJ databases">
        <authorList>
            <person name="Fracassetti M."/>
        </authorList>
    </citation>
    <scope>NUCLEOTIDE SEQUENCE [LARGE SCALE GENOMIC DNA]</scope>
</reference>
<evidence type="ECO:0000256" key="1">
    <source>
        <dbReference type="SAM" id="Coils"/>
    </source>
</evidence>
<dbReference type="Gene3D" id="2.80.10.50">
    <property type="match status" value="1"/>
</dbReference>
<protein>
    <recommendedName>
        <fullName evidence="2">Agglutinin domain-containing protein</fullName>
    </recommendedName>
</protein>
<gene>
    <name evidence="3" type="ORF">LTRI10_LOCUS18906</name>
</gene>
<feature type="domain" description="Agglutinin" evidence="2">
    <location>
        <begin position="5"/>
        <end position="141"/>
    </location>
</feature>
<sequence length="313" mass="35246">MAIVAGLPQYVVLRSRRDGDYMHYLWNEEFGEMQRCMGAKREVDPVSPFVKLEVVPSAINPSSYVHLRCSYNNKFLQLKHMTWYWVAAIADAPNENISDAVNCTLFQPFFPSDQPPNTVGFNYVPNQKRVYLANESAGNPDMFRVALVYGPEEAWTSYFEFAPWESYEDKMRAKDDVIQAREADIARLAAQVAAKDKEIYNLGAQVAAKDGEIRGLQEVVRARDQEIASLDAQVAAKDEEIRDFQGQLAEKEEEILNLRGQVASWEAYEEEMKAKLEAEMLTLQSGVGLAWDSFDGNVTAGIGPKSIIGLKIN</sequence>
<accession>A0AAV2DUS5</accession>
<dbReference type="Gene3D" id="1.20.5.730">
    <property type="entry name" value="Single helix bin"/>
    <property type="match status" value="1"/>
</dbReference>
<keyword evidence="4" id="KW-1185">Reference proteome</keyword>
<dbReference type="InterPro" id="IPR008998">
    <property type="entry name" value="Agglutinin"/>
</dbReference>
<dbReference type="EMBL" id="OZ034816">
    <property type="protein sequence ID" value="CAL1377242.1"/>
    <property type="molecule type" value="Genomic_DNA"/>
</dbReference>
<dbReference type="InterPro" id="IPR053237">
    <property type="entry name" value="Natterin_C"/>
</dbReference>
<keyword evidence="1" id="KW-0175">Coiled coil</keyword>
<dbReference type="PANTHER" id="PTHR39244">
    <property type="entry name" value="NATTERIN-4"/>
    <property type="match status" value="1"/>
</dbReference>
<dbReference type="Proteomes" id="UP001497516">
    <property type="component" value="Chromosome 3"/>
</dbReference>
<dbReference type="InterPro" id="IPR036242">
    <property type="entry name" value="Agglutinin_dom_sf"/>
</dbReference>
<name>A0AAV2DUS5_9ROSI</name>
<dbReference type="AlphaFoldDB" id="A0AAV2DUS5"/>
<feature type="coiled-coil region" evidence="1">
    <location>
        <begin position="234"/>
        <end position="268"/>
    </location>
</feature>
<dbReference type="PANTHER" id="PTHR39244:SF5">
    <property type="entry name" value="NATTERIN-3-LIKE"/>
    <property type="match status" value="1"/>
</dbReference>
<evidence type="ECO:0000259" key="2">
    <source>
        <dbReference type="Pfam" id="PF07468"/>
    </source>
</evidence>
<proteinExistence type="predicted"/>